<dbReference type="Pfam" id="PF00126">
    <property type="entry name" value="HTH_1"/>
    <property type="match status" value="1"/>
</dbReference>
<proteinExistence type="inferred from homology"/>
<sequence length="295" mass="33277">MDRLTAMRSFIEVANTASFTKAADNLSLSRLQVSRHVQEVEDWLKQRLLHRTTRKVSLTTAGEEALIRCEQILHQTAELETRALEQSQLLNGTIRIAAPIGLAQNMLLAVVEDFTQRHPNVLIDIVASDRLSQLVDERVDIALRFTQQPDDTLIARRLMSVGTVICASPSYLNQHPPINTPSDLTQHNCFVHMNNNKWDLVKDNEQLSVTVNGNIRANDMEILCRAALHHKGLVRLPCDLANVFIASGTLVRVLPEFHSPSSALWAVYLSRSYQTPLVRQFIDFIAQSWKNDLIA</sequence>
<dbReference type="Gene3D" id="3.40.190.290">
    <property type="match status" value="1"/>
</dbReference>
<organism evidence="6 7">
    <name type="scientific">Vibrio qinghaiensis</name>
    <dbReference type="NCBI Taxonomy" id="2025808"/>
    <lineage>
        <taxon>Bacteria</taxon>
        <taxon>Pseudomonadati</taxon>
        <taxon>Pseudomonadota</taxon>
        <taxon>Gammaproteobacteria</taxon>
        <taxon>Vibrionales</taxon>
        <taxon>Vibrionaceae</taxon>
        <taxon>Vibrio</taxon>
    </lineage>
</organism>
<reference evidence="6 7" key="1">
    <citation type="submission" date="2017-08" db="EMBL/GenBank/DDBJ databases">
        <title>The Vibrio qinghaiensis sp.-Q67 is a luminous bacteria isolated firstly from Qinghai lake, Qinghai province, China, which has been proved to be very sensitive to detect environmental and food pollutants. Therefore, complete genome analysis of V. qinghaiensis sp.-Q67 highlights the potential application of this strain on detection of hazards in the contaminated environments.</title>
        <authorList>
            <person name="Gong L."/>
        </authorList>
    </citation>
    <scope>NUCLEOTIDE SEQUENCE [LARGE SCALE GENOMIC DNA]</scope>
    <source>
        <strain evidence="6 7">Q67</strain>
    </source>
</reference>
<dbReference type="AlphaFoldDB" id="A0A223N137"/>
<dbReference type="CDD" id="cd08422">
    <property type="entry name" value="PBP2_CrgA_like"/>
    <property type="match status" value="1"/>
</dbReference>
<dbReference type="EMBL" id="CP022742">
    <property type="protein sequence ID" value="ASU23612.1"/>
    <property type="molecule type" value="Genomic_DNA"/>
</dbReference>
<accession>A0A223N137</accession>
<dbReference type="KEGG" id="vqi:CCZ37_13490"/>
<gene>
    <name evidence="6" type="ORF">CCZ37_13490</name>
</gene>
<dbReference type="RefSeq" id="WP_094500898.1">
    <property type="nucleotide sequence ID" value="NZ_CAWNHI010000002.1"/>
</dbReference>
<dbReference type="GO" id="GO:0006351">
    <property type="term" value="P:DNA-templated transcription"/>
    <property type="evidence" value="ECO:0007669"/>
    <property type="project" value="TreeGrafter"/>
</dbReference>
<evidence type="ECO:0000313" key="6">
    <source>
        <dbReference type="EMBL" id="ASU23612.1"/>
    </source>
</evidence>
<protein>
    <submittedName>
        <fullName evidence="6">LysR family transcriptional regulator</fullName>
    </submittedName>
</protein>
<dbReference type="SUPFAM" id="SSF46785">
    <property type="entry name" value="Winged helix' DNA-binding domain"/>
    <property type="match status" value="1"/>
</dbReference>
<feature type="domain" description="HTH lysR-type" evidence="5">
    <location>
        <begin position="1"/>
        <end position="59"/>
    </location>
</feature>
<dbReference type="GO" id="GO:0043565">
    <property type="term" value="F:sequence-specific DNA binding"/>
    <property type="evidence" value="ECO:0007669"/>
    <property type="project" value="TreeGrafter"/>
</dbReference>
<dbReference type="Proteomes" id="UP000215148">
    <property type="component" value="Chromosome 2"/>
</dbReference>
<dbReference type="PANTHER" id="PTHR30537:SF35">
    <property type="entry name" value="TRANSCRIPTIONAL REGULATORY PROTEIN"/>
    <property type="match status" value="1"/>
</dbReference>
<dbReference type="PROSITE" id="PS50931">
    <property type="entry name" value="HTH_LYSR"/>
    <property type="match status" value="1"/>
</dbReference>
<dbReference type="InterPro" id="IPR000847">
    <property type="entry name" value="LysR_HTH_N"/>
</dbReference>
<dbReference type="Gene3D" id="1.10.10.10">
    <property type="entry name" value="Winged helix-like DNA-binding domain superfamily/Winged helix DNA-binding domain"/>
    <property type="match status" value="1"/>
</dbReference>
<evidence type="ECO:0000256" key="4">
    <source>
        <dbReference type="ARBA" id="ARBA00023163"/>
    </source>
</evidence>
<evidence type="ECO:0000256" key="1">
    <source>
        <dbReference type="ARBA" id="ARBA00009437"/>
    </source>
</evidence>
<evidence type="ECO:0000259" key="5">
    <source>
        <dbReference type="PROSITE" id="PS50931"/>
    </source>
</evidence>
<evidence type="ECO:0000256" key="2">
    <source>
        <dbReference type="ARBA" id="ARBA00023015"/>
    </source>
</evidence>
<dbReference type="InterPro" id="IPR036388">
    <property type="entry name" value="WH-like_DNA-bd_sf"/>
</dbReference>
<dbReference type="FunFam" id="1.10.10.10:FF:000001">
    <property type="entry name" value="LysR family transcriptional regulator"/>
    <property type="match status" value="1"/>
</dbReference>
<dbReference type="InterPro" id="IPR058163">
    <property type="entry name" value="LysR-type_TF_proteobact-type"/>
</dbReference>
<name>A0A223N137_9VIBR</name>
<dbReference type="GO" id="GO:0003700">
    <property type="term" value="F:DNA-binding transcription factor activity"/>
    <property type="evidence" value="ECO:0007669"/>
    <property type="project" value="InterPro"/>
</dbReference>
<comment type="similarity">
    <text evidence="1">Belongs to the LysR transcriptional regulatory family.</text>
</comment>
<dbReference type="InterPro" id="IPR036390">
    <property type="entry name" value="WH_DNA-bd_sf"/>
</dbReference>
<evidence type="ECO:0000256" key="3">
    <source>
        <dbReference type="ARBA" id="ARBA00023125"/>
    </source>
</evidence>
<dbReference type="InterPro" id="IPR005119">
    <property type="entry name" value="LysR_subst-bd"/>
</dbReference>
<keyword evidence="4" id="KW-0804">Transcription</keyword>
<evidence type="ECO:0000313" key="7">
    <source>
        <dbReference type="Proteomes" id="UP000215148"/>
    </source>
</evidence>
<keyword evidence="7" id="KW-1185">Reference proteome</keyword>
<keyword evidence="3" id="KW-0238">DNA-binding</keyword>
<dbReference type="Pfam" id="PF03466">
    <property type="entry name" value="LysR_substrate"/>
    <property type="match status" value="1"/>
</dbReference>
<dbReference type="PANTHER" id="PTHR30537">
    <property type="entry name" value="HTH-TYPE TRANSCRIPTIONAL REGULATOR"/>
    <property type="match status" value="1"/>
</dbReference>
<keyword evidence="2" id="KW-0805">Transcription regulation</keyword>
<dbReference type="SUPFAM" id="SSF53850">
    <property type="entry name" value="Periplasmic binding protein-like II"/>
    <property type="match status" value="1"/>
</dbReference>